<evidence type="ECO:0000313" key="2">
    <source>
        <dbReference type="EMBL" id="CEJ88856.1"/>
    </source>
</evidence>
<feature type="chain" id="PRO_5001989699" description="Lysine-specific metallo-endopeptidase domain-containing protein" evidence="1">
    <location>
        <begin position="19"/>
        <end position="292"/>
    </location>
</feature>
<evidence type="ECO:0000256" key="1">
    <source>
        <dbReference type="SAM" id="SignalP"/>
    </source>
</evidence>
<keyword evidence="1" id="KW-0732">Signal</keyword>
<dbReference type="InterPro" id="IPR024079">
    <property type="entry name" value="MetalloPept_cat_dom_sf"/>
</dbReference>
<keyword evidence="3" id="KW-1185">Reference proteome</keyword>
<protein>
    <recommendedName>
        <fullName evidence="4">Lysine-specific metallo-endopeptidase domain-containing protein</fullName>
    </recommendedName>
</protein>
<accession>A0A0A1SWG2</accession>
<dbReference type="EMBL" id="CDHN01000002">
    <property type="protein sequence ID" value="CEJ88856.1"/>
    <property type="molecule type" value="Genomic_DNA"/>
</dbReference>
<dbReference type="SUPFAM" id="SSF55486">
    <property type="entry name" value="Metalloproteases ('zincins'), catalytic domain"/>
    <property type="match status" value="1"/>
</dbReference>
<dbReference type="GO" id="GO:0008237">
    <property type="term" value="F:metallopeptidase activity"/>
    <property type="evidence" value="ECO:0007669"/>
    <property type="project" value="InterPro"/>
</dbReference>
<evidence type="ECO:0008006" key="4">
    <source>
        <dbReference type="Google" id="ProtNLM"/>
    </source>
</evidence>
<dbReference type="OrthoDB" id="2119228at2759"/>
<feature type="signal peptide" evidence="1">
    <location>
        <begin position="1"/>
        <end position="18"/>
    </location>
</feature>
<dbReference type="AlphaFoldDB" id="A0A0A1SWG2"/>
<dbReference type="HOGENOM" id="CLU_912286_0_0_1"/>
<gene>
    <name evidence="2" type="ORF">VHEMI04882</name>
</gene>
<dbReference type="Proteomes" id="UP000039046">
    <property type="component" value="Unassembled WGS sequence"/>
</dbReference>
<sequence>MSLFKSLAVACTIAATSATPISPSRVRTAADEAQSAFPIGDACAHEWQSLHFNPDDETHKGRLQKLHDVICSGEMRAISSWGGKAATDKAEVFKLSFDLEEETPEKVNDVLKKIYGNDSNDGAIGEIVGTMIVDNNDFGNEDDGSCTVKGTQGYTLKDGGDGLEKIHFGDGVFDMPLAGNVDCGSLDKYPSEKMDTFSRVVLHEMLHYSTVGLQSQLGDQLVDQKKNDGNYAYGHARAHGLQDPGQDDQPGKSEINADNFAYMALSTWVGYFCLPEDKKDQYGTYFPDAPPH</sequence>
<reference evidence="2 3" key="1">
    <citation type="journal article" date="2015" name="Genome Announc.">
        <title>Draft Genome Sequence and Gene Annotation of the Entomopathogenic Fungus Verticillium hemipterigenum.</title>
        <authorList>
            <person name="Horn F."/>
            <person name="Habel A."/>
            <person name="Scharf D.H."/>
            <person name="Dworschak J."/>
            <person name="Brakhage A.A."/>
            <person name="Guthke R."/>
            <person name="Hertweck C."/>
            <person name="Linde J."/>
        </authorList>
    </citation>
    <scope>NUCLEOTIDE SEQUENCE [LARGE SCALE GENOMIC DNA]</scope>
</reference>
<evidence type="ECO:0000313" key="3">
    <source>
        <dbReference type="Proteomes" id="UP000039046"/>
    </source>
</evidence>
<organism evidence="2 3">
    <name type="scientific">[Torrubiella] hemipterigena</name>
    <dbReference type="NCBI Taxonomy" id="1531966"/>
    <lineage>
        <taxon>Eukaryota</taxon>
        <taxon>Fungi</taxon>
        <taxon>Dikarya</taxon>
        <taxon>Ascomycota</taxon>
        <taxon>Pezizomycotina</taxon>
        <taxon>Sordariomycetes</taxon>
        <taxon>Hypocreomycetidae</taxon>
        <taxon>Hypocreales</taxon>
        <taxon>Clavicipitaceae</taxon>
        <taxon>Clavicipitaceae incertae sedis</taxon>
        <taxon>'Torrubiella' clade</taxon>
    </lineage>
</organism>
<name>A0A0A1SWG2_9HYPO</name>
<proteinExistence type="predicted"/>
<dbReference type="Gene3D" id="3.40.390.10">
    <property type="entry name" value="Collagenase (Catalytic Domain)"/>
    <property type="match status" value="1"/>
</dbReference>